<keyword evidence="3" id="KW-0808">Transferase</keyword>
<dbReference type="InterPro" id="IPR011009">
    <property type="entry name" value="Kinase-like_dom_sf"/>
</dbReference>
<evidence type="ECO:0000313" key="9">
    <source>
        <dbReference type="EMBL" id="KAK9116332.1"/>
    </source>
</evidence>
<dbReference type="PANTHER" id="PTHR45637">
    <property type="entry name" value="FLIPPASE KINASE 1-RELATED"/>
    <property type="match status" value="1"/>
</dbReference>
<evidence type="ECO:0000256" key="1">
    <source>
        <dbReference type="ARBA" id="ARBA00012513"/>
    </source>
</evidence>
<proteinExistence type="predicted"/>
<accession>A0AAP0NQN5</accession>
<evidence type="ECO:0000313" key="10">
    <source>
        <dbReference type="Proteomes" id="UP001417504"/>
    </source>
</evidence>
<comment type="catalytic activity">
    <reaction evidence="8">
        <text>L-seryl-[protein] + ATP = O-phospho-L-seryl-[protein] + ADP + H(+)</text>
        <dbReference type="Rhea" id="RHEA:17989"/>
        <dbReference type="Rhea" id="RHEA-COMP:9863"/>
        <dbReference type="Rhea" id="RHEA-COMP:11604"/>
        <dbReference type="ChEBI" id="CHEBI:15378"/>
        <dbReference type="ChEBI" id="CHEBI:29999"/>
        <dbReference type="ChEBI" id="CHEBI:30616"/>
        <dbReference type="ChEBI" id="CHEBI:83421"/>
        <dbReference type="ChEBI" id="CHEBI:456216"/>
        <dbReference type="EC" id="2.7.11.1"/>
    </reaction>
</comment>
<dbReference type="GO" id="GO:0004674">
    <property type="term" value="F:protein serine/threonine kinase activity"/>
    <property type="evidence" value="ECO:0007669"/>
    <property type="project" value="UniProtKB-KW"/>
</dbReference>
<keyword evidence="6" id="KW-0067">ATP-binding</keyword>
<keyword evidence="10" id="KW-1185">Reference proteome</keyword>
<dbReference type="EC" id="2.7.11.1" evidence="1"/>
<comment type="caution">
    <text evidence="9">The sequence shown here is derived from an EMBL/GenBank/DDBJ whole genome shotgun (WGS) entry which is preliminary data.</text>
</comment>
<sequence>MRRSIGQPVNTPVDISFIDTAWLRSFYPKLEEYMKHVVNVTYVAALMIQACYHLYLFDSSHYSCFVMEYCPSDDLHDVRLRQPNRWFNVSSAKDHKPKNVPLHKDGNIMLSDFDLSLKCVSRFSHDGECL</sequence>
<evidence type="ECO:0000256" key="5">
    <source>
        <dbReference type="ARBA" id="ARBA00022777"/>
    </source>
</evidence>
<comment type="catalytic activity">
    <reaction evidence="7">
        <text>L-threonyl-[protein] + ATP = O-phospho-L-threonyl-[protein] + ADP + H(+)</text>
        <dbReference type="Rhea" id="RHEA:46608"/>
        <dbReference type="Rhea" id="RHEA-COMP:11060"/>
        <dbReference type="Rhea" id="RHEA-COMP:11605"/>
        <dbReference type="ChEBI" id="CHEBI:15378"/>
        <dbReference type="ChEBI" id="CHEBI:30013"/>
        <dbReference type="ChEBI" id="CHEBI:30616"/>
        <dbReference type="ChEBI" id="CHEBI:61977"/>
        <dbReference type="ChEBI" id="CHEBI:456216"/>
        <dbReference type="EC" id="2.7.11.1"/>
    </reaction>
</comment>
<dbReference type="Proteomes" id="UP001417504">
    <property type="component" value="Unassembled WGS sequence"/>
</dbReference>
<keyword evidence="5" id="KW-0418">Kinase</keyword>
<reference evidence="9 10" key="1">
    <citation type="submission" date="2024-01" db="EMBL/GenBank/DDBJ databases">
        <title>Genome assemblies of Stephania.</title>
        <authorList>
            <person name="Yang L."/>
        </authorList>
    </citation>
    <scope>NUCLEOTIDE SEQUENCE [LARGE SCALE GENOMIC DNA]</scope>
    <source>
        <strain evidence="9">QJT</strain>
        <tissue evidence="9">Leaf</tissue>
    </source>
</reference>
<name>A0AAP0NQN5_9MAGN</name>
<dbReference type="GO" id="GO:0005524">
    <property type="term" value="F:ATP binding"/>
    <property type="evidence" value="ECO:0007669"/>
    <property type="project" value="UniProtKB-KW"/>
</dbReference>
<evidence type="ECO:0000256" key="8">
    <source>
        <dbReference type="ARBA" id="ARBA00048679"/>
    </source>
</evidence>
<protein>
    <recommendedName>
        <fullName evidence="1">non-specific serine/threonine protein kinase</fullName>
        <ecNumber evidence="1">2.7.11.1</ecNumber>
    </recommendedName>
</protein>
<evidence type="ECO:0000256" key="4">
    <source>
        <dbReference type="ARBA" id="ARBA00022741"/>
    </source>
</evidence>
<dbReference type="AlphaFoldDB" id="A0AAP0NQN5"/>
<organism evidence="9 10">
    <name type="scientific">Stephania japonica</name>
    <dbReference type="NCBI Taxonomy" id="461633"/>
    <lineage>
        <taxon>Eukaryota</taxon>
        <taxon>Viridiplantae</taxon>
        <taxon>Streptophyta</taxon>
        <taxon>Embryophyta</taxon>
        <taxon>Tracheophyta</taxon>
        <taxon>Spermatophyta</taxon>
        <taxon>Magnoliopsida</taxon>
        <taxon>Ranunculales</taxon>
        <taxon>Menispermaceae</taxon>
        <taxon>Menispermoideae</taxon>
        <taxon>Cissampelideae</taxon>
        <taxon>Stephania</taxon>
    </lineage>
</organism>
<evidence type="ECO:0000256" key="2">
    <source>
        <dbReference type="ARBA" id="ARBA00022527"/>
    </source>
</evidence>
<gene>
    <name evidence="9" type="ORF">Sjap_015279</name>
</gene>
<keyword evidence="4" id="KW-0547">Nucleotide-binding</keyword>
<evidence type="ECO:0000256" key="6">
    <source>
        <dbReference type="ARBA" id="ARBA00022840"/>
    </source>
</evidence>
<dbReference type="EMBL" id="JBBNAE010000006">
    <property type="protein sequence ID" value="KAK9116332.1"/>
    <property type="molecule type" value="Genomic_DNA"/>
</dbReference>
<keyword evidence="2" id="KW-0723">Serine/threonine-protein kinase</keyword>
<evidence type="ECO:0000256" key="3">
    <source>
        <dbReference type="ARBA" id="ARBA00022679"/>
    </source>
</evidence>
<dbReference type="SUPFAM" id="SSF56112">
    <property type="entry name" value="Protein kinase-like (PK-like)"/>
    <property type="match status" value="1"/>
</dbReference>
<evidence type="ECO:0000256" key="7">
    <source>
        <dbReference type="ARBA" id="ARBA00047899"/>
    </source>
</evidence>